<comment type="subcellular location">
    <subcellularLocation>
        <location evidence="1">Plastid</location>
        <location evidence="1">Chloroplast</location>
    </subcellularLocation>
</comment>
<dbReference type="Pfam" id="PF00504">
    <property type="entry name" value="Chloroa_b-bind"/>
    <property type="match status" value="1"/>
</dbReference>
<keyword evidence="5" id="KW-1133">Transmembrane helix</keyword>
<dbReference type="GO" id="GO:0009507">
    <property type="term" value="C:chloroplast"/>
    <property type="evidence" value="ECO:0007669"/>
    <property type="project" value="UniProtKB-SubCell"/>
</dbReference>
<dbReference type="AlphaFoldDB" id="A0A6U4CP98"/>
<feature type="transmembrane region" description="Helical" evidence="5">
    <location>
        <begin position="195"/>
        <end position="218"/>
    </location>
</feature>
<keyword evidence="5" id="KW-0812">Transmembrane</keyword>
<dbReference type="SUPFAM" id="SSF103511">
    <property type="entry name" value="Chlorophyll a-b binding protein"/>
    <property type="match status" value="1"/>
</dbReference>
<dbReference type="EMBL" id="HBGJ01004905">
    <property type="protein sequence ID" value="CAD9244614.1"/>
    <property type="molecule type" value="Transcribed_RNA"/>
</dbReference>
<reference evidence="6" key="1">
    <citation type="submission" date="2021-01" db="EMBL/GenBank/DDBJ databases">
        <authorList>
            <person name="Corre E."/>
            <person name="Pelletier E."/>
            <person name="Niang G."/>
            <person name="Scheremetjew M."/>
            <person name="Finn R."/>
            <person name="Kale V."/>
            <person name="Holt S."/>
            <person name="Cochrane G."/>
            <person name="Meng A."/>
            <person name="Brown T."/>
            <person name="Cohen L."/>
        </authorList>
    </citation>
    <scope>NUCLEOTIDE SEQUENCE</scope>
    <source>
        <strain evidence="6">CCMP2877</strain>
    </source>
</reference>
<dbReference type="Gene3D" id="1.10.3460.10">
    <property type="entry name" value="Chlorophyll a/b binding protein domain"/>
    <property type="match status" value="1"/>
</dbReference>
<name>A0A6U4CP98_9STRA</name>
<protein>
    <submittedName>
        <fullName evidence="6">Uncharacterized protein</fullName>
    </submittedName>
</protein>
<evidence type="ECO:0000313" key="6">
    <source>
        <dbReference type="EMBL" id="CAD9244611.1"/>
    </source>
</evidence>
<proteinExistence type="inferred from homology"/>
<comment type="similarity">
    <text evidence="2">Belongs to the fucoxanthin chlorophyll protein family.</text>
</comment>
<accession>A0A6U4CP98</accession>
<keyword evidence="4" id="KW-0934">Plastid</keyword>
<organism evidence="6">
    <name type="scientific">Phaeomonas parva</name>
    <dbReference type="NCBI Taxonomy" id="124430"/>
    <lineage>
        <taxon>Eukaryota</taxon>
        <taxon>Sar</taxon>
        <taxon>Stramenopiles</taxon>
        <taxon>Ochrophyta</taxon>
        <taxon>Pinguiophyceae</taxon>
        <taxon>Pinguiochrysidales</taxon>
        <taxon>Pinguiochrysidaceae</taxon>
        <taxon>Phaeomonas</taxon>
    </lineage>
</organism>
<evidence type="ECO:0000313" key="7">
    <source>
        <dbReference type="EMBL" id="CAD9244614.1"/>
    </source>
</evidence>
<evidence type="ECO:0000256" key="1">
    <source>
        <dbReference type="ARBA" id="ARBA00004229"/>
    </source>
</evidence>
<feature type="transmembrane region" description="Helical" evidence="5">
    <location>
        <begin position="255"/>
        <end position="278"/>
    </location>
</feature>
<dbReference type="EMBL" id="HBGJ01004900">
    <property type="protein sequence ID" value="CAD9244611.1"/>
    <property type="molecule type" value="Transcribed_RNA"/>
</dbReference>
<keyword evidence="3" id="KW-0150">Chloroplast</keyword>
<sequence>MLQLSVTRRAREAKNEALCASRLAGFPWPFAARRRAAIGVLLFEIATSARALVRLPGWVLMERKRGRAREGDVGWRVASGLSPSPRPKLAPWHHESSRVYTHIPLGRGVQMSVFDDATTDFGKQFPEFYQLGWGPTTKAERWNGRHAMFGWVAIVATGYAQAHGLIPDFDKPLDLKEWGTLAIIAGKTTITNGRAVILIGHIHALMMSVCATIAPLSFQDKLFLEEGEADEPAAGLIPAMDTGLTKSAELWNGRVAMLGLIVLVACSVGSGTPVLNVVDAGLGGLLLKQ</sequence>
<evidence type="ECO:0000256" key="3">
    <source>
        <dbReference type="ARBA" id="ARBA00022528"/>
    </source>
</evidence>
<keyword evidence="5" id="KW-0472">Membrane</keyword>
<dbReference type="InterPro" id="IPR022796">
    <property type="entry name" value="Chloroa_b-bind"/>
</dbReference>
<evidence type="ECO:0000256" key="4">
    <source>
        <dbReference type="ARBA" id="ARBA00022640"/>
    </source>
</evidence>
<gene>
    <name evidence="6" type="ORF">PPAR1163_LOCUS2959</name>
    <name evidence="7" type="ORF">PPAR1163_LOCUS2962</name>
</gene>
<evidence type="ECO:0000256" key="2">
    <source>
        <dbReference type="ARBA" id="ARBA00005933"/>
    </source>
</evidence>
<evidence type="ECO:0000256" key="5">
    <source>
        <dbReference type="SAM" id="Phobius"/>
    </source>
</evidence>